<keyword evidence="3" id="KW-1185">Reference proteome</keyword>
<organism evidence="2 3">
    <name type="scientific">Mesorhizobium wenxiniae</name>
    <dbReference type="NCBI Taxonomy" id="2014805"/>
    <lineage>
        <taxon>Bacteria</taxon>
        <taxon>Pseudomonadati</taxon>
        <taxon>Pseudomonadota</taxon>
        <taxon>Alphaproteobacteria</taxon>
        <taxon>Hyphomicrobiales</taxon>
        <taxon>Phyllobacteriaceae</taxon>
        <taxon>Mesorhizobium</taxon>
    </lineage>
</organism>
<dbReference type="Proteomes" id="UP000215931">
    <property type="component" value="Unassembled WGS sequence"/>
</dbReference>
<reference evidence="2 3" key="1">
    <citation type="submission" date="2017-08" db="EMBL/GenBank/DDBJ databases">
        <title>Mesorhizobium wenxinae sp. nov., a novel rhizobial species isolated from root nodules of chickpea (Cicer arietinum L.).</title>
        <authorList>
            <person name="Zhang J."/>
        </authorList>
    </citation>
    <scope>NUCLEOTIDE SEQUENCE [LARGE SCALE GENOMIC DNA]</scope>
    <source>
        <strain evidence="3">WYCCWR 10019</strain>
    </source>
</reference>
<dbReference type="RefSeq" id="WP_095519682.1">
    <property type="nucleotide sequence ID" value="NZ_NPKH01000023.1"/>
</dbReference>
<dbReference type="OrthoDB" id="8163684at2"/>
<evidence type="ECO:0000313" key="3">
    <source>
        <dbReference type="Proteomes" id="UP000215931"/>
    </source>
</evidence>
<comment type="caution">
    <text evidence="2">The sequence shown here is derived from an EMBL/GenBank/DDBJ whole genome shotgun (WGS) entry which is preliminary data.</text>
</comment>
<feature type="region of interest" description="Disordered" evidence="1">
    <location>
        <begin position="1"/>
        <end position="35"/>
    </location>
</feature>
<proteinExistence type="predicted"/>
<evidence type="ECO:0000256" key="1">
    <source>
        <dbReference type="SAM" id="MobiDB-lite"/>
    </source>
</evidence>
<sequence length="82" mass="9106">MAEFNQSITEKAEARFMEKQKKTAERNQATAEYVSEAKARTIKTQKLRALRMAKEEADRAAEALNPVAPKKKRAAVKKAGAA</sequence>
<feature type="compositionally biased region" description="Basic and acidic residues" evidence="1">
    <location>
        <begin position="10"/>
        <end position="25"/>
    </location>
</feature>
<evidence type="ECO:0000313" key="2">
    <source>
        <dbReference type="EMBL" id="PAP94174.1"/>
    </source>
</evidence>
<dbReference type="EMBL" id="NPKH01000023">
    <property type="protein sequence ID" value="PAP94174.1"/>
    <property type="molecule type" value="Genomic_DNA"/>
</dbReference>
<protein>
    <submittedName>
        <fullName evidence="2">Uncharacterized protein</fullName>
    </submittedName>
</protein>
<gene>
    <name evidence="2" type="ORF">CIT31_17750</name>
</gene>
<name>A0A271KFD5_9HYPH</name>
<accession>A0A271KFD5</accession>
<dbReference type="AlphaFoldDB" id="A0A271KFD5"/>